<dbReference type="Pfam" id="PF02900">
    <property type="entry name" value="LigB"/>
    <property type="match status" value="1"/>
</dbReference>
<keyword evidence="2" id="KW-0223">Dioxygenase</keyword>
<evidence type="ECO:0000313" key="2">
    <source>
        <dbReference type="EMBL" id="CUV03391.1"/>
    </source>
</evidence>
<dbReference type="Gene3D" id="3.40.830.10">
    <property type="entry name" value="LigB-like"/>
    <property type="match status" value="1"/>
</dbReference>
<organism evidence="2">
    <name type="scientific">hydrothermal vent metagenome</name>
    <dbReference type="NCBI Taxonomy" id="652676"/>
    <lineage>
        <taxon>unclassified sequences</taxon>
        <taxon>metagenomes</taxon>
        <taxon>ecological metagenomes</taxon>
    </lineage>
</organism>
<gene>
    <name evidence="2" type="ORF">MGWOODY_Clf2240</name>
</gene>
<name>A0A160VB08_9ZZZZ</name>
<dbReference type="GO" id="GO:0016702">
    <property type="term" value="F:oxidoreductase activity, acting on single donors with incorporation of molecular oxygen, incorporation of two atoms of oxygen"/>
    <property type="evidence" value="ECO:0007669"/>
    <property type="project" value="UniProtKB-ARBA"/>
</dbReference>
<proteinExistence type="predicted"/>
<reference evidence="2" key="1">
    <citation type="submission" date="2015-10" db="EMBL/GenBank/DDBJ databases">
        <authorList>
            <person name="Gilbert D.G."/>
        </authorList>
    </citation>
    <scope>NUCLEOTIDE SEQUENCE</scope>
</reference>
<sequence length="354" mass="39853">MAEIFGAGLTHYPALIAPDEDKMYPLLRTLKSDERLPESLKDPMNWPEPMRVEFGDDDGYTAAQKHRERLVAGFRKVRQEIQAFNPDFVIIFGDDQYENFREDVITPFCVLAYDEFNCSPFTRADGSARRNVWNEPADKVFNYQGHPEAARYLTSGLINQGVDMAYAYRPLHEPGLAHAFINTLLYLDYDREGFSFPVVPMAVNCYGRGVISQKGGALPVKVNGVALEPDPPGPTAKRCMQVGAALAMVLKESPYRVALVASSSWSHAFLTAKNNYLWPDTPSDREMLSSLKEANYGYWSNRTTTELEAAGQHELLNWACMLGAMEELNAKPDYVEWVETDVLTSNKCFATFKT</sequence>
<dbReference type="InterPro" id="IPR004183">
    <property type="entry name" value="Xdiol_dOase_suB"/>
</dbReference>
<evidence type="ECO:0000259" key="1">
    <source>
        <dbReference type="Pfam" id="PF02900"/>
    </source>
</evidence>
<accession>A0A160VB08</accession>
<dbReference type="GO" id="GO:0008198">
    <property type="term" value="F:ferrous iron binding"/>
    <property type="evidence" value="ECO:0007669"/>
    <property type="project" value="InterPro"/>
</dbReference>
<protein>
    <submittedName>
        <fullName evidence="2">2,3-dihydroxy-p-cumate dioxygenase</fullName>
    </submittedName>
</protein>
<dbReference type="AlphaFoldDB" id="A0A160VB08"/>
<dbReference type="EMBL" id="FAXA01000404">
    <property type="protein sequence ID" value="CUV03391.1"/>
    <property type="molecule type" value="Genomic_DNA"/>
</dbReference>
<keyword evidence="2" id="KW-0560">Oxidoreductase</keyword>
<feature type="domain" description="Extradiol ring-cleavage dioxygenase class III enzyme subunit B" evidence="1">
    <location>
        <begin position="64"/>
        <end position="328"/>
    </location>
</feature>
<dbReference type="SUPFAM" id="SSF53213">
    <property type="entry name" value="LigB-like"/>
    <property type="match status" value="1"/>
</dbReference>